<reference evidence="3" key="1">
    <citation type="journal article" date="2019" name="Int. J. Syst. Evol. Microbiol.">
        <title>The Global Catalogue of Microorganisms (GCM) 10K type strain sequencing project: providing services to taxonomists for standard genome sequencing and annotation.</title>
        <authorList>
            <consortium name="The Broad Institute Genomics Platform"/>
            <consortium name="The Broad Institute Genome Sequencing Center for Infectious Disease"/>
            <person name="Wu L."/>
            <person name="Ma J."/>
        </authorList>
    </citation>
    <scope>NUCLEOTIDE SEQUENCE [LARGE SCALE GENOMIC DNA]</scope>
    <source>
        <strain evidence="3">JCM 16548</strain>
    </source>
</reference>
<name>A0ABP7E0B4_9ACTN</name>
<dbReference type="Proteomes" id="UP001500051">
    <property type="component" value="Unassembled WGS sequence"/>
</dbReference>
<feature type="domain" description="Imm-5-like" evidence="1">
    <location>
        <begin position="20"/>
        <end position="148"/>
    </location>
</feature>
<dbReference type="Pfam" id="PF21805">
    <property type="entry name" value="Imm5_like"/>
    <property type="match status" value="1"/>
</dbReference>
<dbReference type="RefSeq" id="WP_344813510.1">
    <property type="nucleotide sequence ID" value="NZ_BAAAYX010000013.1"/>
</dbReference>
<gene>
    <name evidence="2" type="ORF">GCM10022204_33010</name>
</gene>
<organism evidence="2 3">
    <name type="scientific">Microlunatus aurantiacus</name>
    <dbReference type="NCBI Taxonomy" id="446786"/>
    <lineage>
        <taxon>Bacteria</taxon>
        <taxon>Bacillati</taxon>
        <taxon>Actinomycetota</taxon>
        <taxon>Actinomycetes</taxon>
        <taxon>Propionibacteriales</taxon>
        <taxon>Propionibacteriaceae</taxon>
        <taxon>Microlunatus</taxon>
    </lineage>
</organism>
<comment type="caution">
    <text evidence="2">The sequence shown here is derived from an EMBL/GenBank/DDBJ whole genome shotgun (WGS) entry which is preliminary data.</text>
</comment>
<dbReference type="EMBL" id="BAAAYX010000013">
    <property type="protein sequence ID" value="GAA3711610.1"/>
    <property type="molecule type" value="Genomic_DNA"/>
</dbReference>
<keyword evidence="3" id="KW-1185">Reference proteome</keyword>
<protein>
    <recommendedName>
        <fullName evidence="1">Imm-5-like domain-containing protein</fullName>
    </recommendedName>
</protein>
<evidence type="ECO:0000313" key="3">
    <source>
        <dbReference type="Proteomes" id="UP001500051"/>
    </source>
</evidence>
<dbReference type="InterPro" id="IPR048667">
    <property type="entry name" value="Imm5-like"/>
</dbReference>
<proteinExistence type="predicted"/>
<accession>A0ABP7E0B4</accession>
<evidence type="ECO:0000313" key="2">
    <source>
        <dbReference type="EMBL" id="GAA3711610.1"/>
    </source>
</evidence>
<sequence>MILPEVRDPRLITLRRGGSLSDADHHRLALWAALCAEHVLGLFEAEAPDDPRPRQAIEGARAWVVGELAMRAARALGGHAMAAARPLRGSARFAAYAAGQTACVAHVPEHDLGAAAYAIKAARAAVLPAEAEAAARAECAWQRDQLPPEIRDLVLADQRRRNPICWSVFVD</sequence>
<evidence type="ECO:0000259" key="1">
    <source>
        <dbReference type="Pfam" id="PF21805"/>
    </source>
</evidence>